<name>A0ABP0KDU7_9DINO</name>
<organism evidence="4 5">
    <name type="scientific">Durusdinium trenchii</name>
    <dbReference type="NCBI Taxonomy" id="1381693"/>
    <lineage>
        <taxon>Eukaryota</taxon>
        <taxon>Sar</taxon>
        <taxon>Alveolata</taxon>
        <taxon>Dinophyceae</taxon>
        <taxon>Suessiales</taxon>
        <taxon>Symbiodiniaceae</taxon>
        <taxon>Durusdinium</taxon>
    </lineage>
</organism>
<feature type="compositionally biased region" description="Acidic residues" evidence="2">
    <location>
        <begin position="93"/>
        <end position="126"/>
    </location>
</feature>
<proteinExistence type="inferred from homology"/>
<sequence>MEDVEAVICVNRYKKATSGGPEAEAPLEEKSVGEPETPGVDESLSSEEDEELLQNDVSKEELEGYQEIFEALSSEEESKKLEEQGVCDKEDVEKEEDDKEEDKEEAEEEEEEEEKEEDEKVEEEREEQVRKVDDKEEEDVKVRGDPEAEEEATSVVAEVEDEAVDVEQTMGEEVVEEDVLQVDQPDQVEALESSESEGNDLDLDTYEISDDDDEDMEPVDVSDAESDFDFDDFDGEDDFEDELDLEDYEEEDDLGALKQGFNTWLACWEEELPQRLAQPGAAQDLRERLLKTLQKETGRSSAVDANRFSLQWEHALVFNDCPPLLGFVSKKDANALLRCENLKDLQLGFAWSENDGPNREAEVDTEVVVDSPSPAPTPSRPSREIRMDRSRSRDSQRCQGDKHWDRMHSSKYFDGEKMEKIHLRFVPLRKAKKEEEPWGKDIMSFPEERPKVTLDKDGVLVVYKPAFWTMTTSDKGDVEPIISRHSALQDWIRSHMGFRYKWLRQNDRAGLIHRLDVQTSGPIICGSNPKAFNSLRMSLHTHKFYKEYIALMHGALPLRECCGEMNYPLLTMRERGYAGWRTCVDPRGQEALTRYEAVAAYKYSEGHGKTQRYTLVRLHLITGKTHQIRVHLMELARRNNLKTHGIVGDYKYLPPRNLKLDKRICRRVFLHCYRLHFPMPGHEDDVCKVRCPLPVELQEALKQIDLDKDLTENYRKRCRKSRVMDRDDVIDKSCQQTRKYLNIPGLIDYDFWREQHN</sequence>
<dbReference type="CDD" id="cd02869">
    <property type="entry name" value="PseudoU_synth_RluA_like"/>
    <property type="match status" value="1"/>
</dbReference>
<dbReference type="SUPFAM" id="SSF55120">
    <property type="entry name" value="Pseudouridine synthase"/>
    <property type="match status" value="1"/>
</dbReference>
<feature type="region of interest" description="Disordered" evidence="2">
    <location>
        <begin position="11"/>
        <end position="234"/>
    </location>
</feature>
<dbReference type="InterPro" id="IPR006145">
    <property type="entry name" value="PsdUridine_synth_RsuA/RluA"/>
</dbReference>
<evidence type="ECO:0000313" key="4">
    <source>
        <dbReference type="EMBL" id="CAK9024232.1"/>
    </source>
</evidence>
<feature type="compositionally biased region" description="Acidic residues" evidence="2">
    <location>
        <begin position="192"/>
        <end position="234"/>
    </location>
</feature>
<feature type="region of interest" description="Disordered" evidence="2">
    <location>
        <begin position="353"/>
        <end position="401"/>
    </location>
</feature>
<feature type="compositionally biased region" description="Acidic residues" evidence="2">
    <location>
        <begin position="147"/>
        <end position="165"/>
    </location>
</feature>
<dbReference type="EMBL" id="CAXAMN010008169">
    <property type="protein sequence ID" value="CAK9024232.1"/>
    <property type="molecule type" value="Genomic_DNA"/>
</dbReference>
<dbReference type="InterPro" id="IPR020103">
    <property type="entry name" value="PsdUridine_synth_cat_dom_sf"/>
</dbReference>
<comment type="similarity">
    <text evidence="1">Belongs to the pseudouridine synthase RluA family.</text>
</comment>
<evidence type="ECO:0000313" key="5">
    <source>
        <dbReference type="Proteomes" id="UP001642484"/>
    </source>
</evidence>
<dbReference type="PANTHER" id="PTHR21600:SF87">
    <property type="entry name" value="RNA PSEUDOURIDYLATE SYNTHASE DOMAIN-CONTAINING PROTEIN 1"/>
    <property type="match status" value="1"/>
</dbReference>
<feature type="compositionally biased region" description="Basic and acidic residues" evidence="2">
    <location>
        <begin position="76"/>
        <end position="92"/>
    </location>
</feature>
<feature type="compositionally biased region" description="Acidic residues" evidence="2">
    <location>
        <begin position="44"/>
        <end position="53"/>
    </location>
</feature>
<evidence type="ECO:0000259" key="3">
    <source>
        <dbReference type="Pfam" id="PF00849"/>
    </source>
</evidence>
<protein>
    <recommendedName>
        <fullName evidence="3">Pseudouridine synthase RsuA/RluA-like domain-containing protein</fullName>
    </recommendedName>
</protein>
<reference evidence="4 5" key="1">
    <citation type="submission" date="2024-02" db="EMBL/GenBank/DDBJ databases">
        <authorList>
            <person name="Chen Y."/>
            <person name="Shah S."/>
            <person name="Dougan E. K."/>
            <person name="Thang M."/>
            <person name="Chan C."/>
        </authorList>
    </citation>
    <scope>NUCLEOTIDE SEQUENCE [LARGE SCALE GENOMIC DNA]</scope>
</reference>
<feature type="domain" description="Pseudouridine synthase RsuA/RluA-like" evidence="3">
    <location>
        <begin position="459"/>
        <end position="632"/>
    </location>
</feature>
<evidence type="ECO:0000256" key="1">
    <source>
        <dbReference type="ARBA" id="ARBA00010876"/>
    </source>
</evidence>
<keyword evidence="5" id="KW-1185">Reference proteome</keyword>
<dbReference type="Pfam" id="PF00849">
    <property type="entry name" value="PseudoU_synth_2"/>
    <property type="match status" value="1"/>
</dbReference>
<accession>A0ABP0KDU7</accession>
<feature type="compositionally biased region" description="Basic and acidic residues" evidence="2">
    <location>
        <begin position="127"/>
        <end position="146"/>
    </location>
</feature>
<dbReference type="Proteomes" id="UP001642484">
    <property type="component" value="Unassembled WGS sequence"/>
</dbReference>
<feature type="compositionally biased region" description="Basic and acidic residues" evidence="2">
    <location>
        <begin position="381"/>
        <end position="401"/>
    </location>
</feature>
<comment type="caution">
    <text evidence="4">The sequence shown here is derived from an EMBL/GenBank/DDBJ whole genome shotgun (WGS) entry which is preliminary data.</text>
</comment>
<dbReference type="InterPro" id="IPR050188">
    <property type="entry name" value="RluA_PseudoU_synthase"/>
</dbReference>
<dbReference type="Gene3D" id="3.30.2350.10">
    <property type="entry name" value="Pseudouridine synthase"/>
    <property type="match status" value="1"/>
</dbReference>
<gene>
    <name evidence="4" type="ORF">CCMP2556_LOCUS15543</name>
</gene>
<dbReference type="PANTHER" id="PTHR21600">
    <property type="entry name" value="MITOCHONDRIAL RNA PSEUDOURIDINE SYNTHASE"/>
    <property type="match status" value="1"/>
</dbReference>
<evidence type="ECO:0000256" key="2">
    <source>
        <dbReference type="SAM" id="MobiDB-lite"/>
    </source>
</evidence>